<dbReference type="EC" id="2.7.6.2" evidence="5"/>
<organism evidence="7 8">
    <name type="scientific">Lactobacillus rodentium</name>
    <dbReference type="NCBI Taxonomy" id="947835"/>
    <lineage>
        <taxon>Bacteria</taxon>
        <taxon>Bacillati</taxon>
        <taxon>Bacillota</taxon>
        <taxon>Bacilli</taxon>
        <taxon>Lactobacillales</taxon>
        <taxon>Lactobacillaceae</taxon>
        <taxon>Lactobacillus</taxon>
    </lineage>
</organism>
<dbReference type="InterPro" id="IPR036759">
    <property type="entry name" value="TPK_catalytic_sf"/>
</dbReference>
<sequence length="230" mass="25859">MKKAIAVLGGPTENWPPNLKEKLVKAKNSGIMIASSDRGSLFLLELGIIPDLAMGDFDSLRDFELGQIEKSVADIRYAPPAKDETDSELLLLTLFEDYQIEQVDLYGATGGRLDHFFVNIFTFLNPPLAKYNDRIRIIDQQNLILFLKPRMNSLFPILSYSYLGLANLTPVKNLNIIGAKYPLKSFNTTVPHMFSSNEFIGQNKIEVSFDKGEVIAIYSCDKDRFSNIAK</sequence>
<dbReference type="SUPFAM" id="SSF63999">
    <property type="entry name" value="Thiamin pyrophosphokinase, catalytic domain"/>
    <property type="match status" value="1"/>
</dbReference>
<reference evidence="8" key="1">
    <citation type="submission" date="2018-03" db="EMBL/GenBank/DDBJ databases">
        <title>New taxa in the Lactobacillus gasseri group.</title>
        <authorList>
            <person name="Tanizawa Y."/>
            <person name="Tohno M."/>
            <person name="Endo A."/>
            <person name="Arita M."/>
        </authorList>
    </citation>
    <scope>NUCLEOTIDE SEQUENCE [LARGE SCALE GENOMIC DNA]</scope>
    <source>
        <strain evidence="8">DSM 24759</strain>
    </source>
</reference>
<dbReference type="OrthoDB" id="9804377at2"/>
<dbReference type="Gene3D" id="3.40.50.10240">
    <property type="entry name" value="Thiamin pyrophosphokinase, catalytic domain"/>
    <property type="match status" value="1"/>
</dbReference>
<evidence type="ECO:0000259" key="6">
    <source>
        <dbReference type="SMART" id="SM00983"/>
    </source>
</evidence>
<dbReference type="CDD" id="cd07995">
    <property type="entry name" value="TPK"/>
    <property type="match status" value="1"/>
</dbReference>
<dbReference type="GO" id="GO:0006772">
    <property type="term" value="P:thiamine metabolic process"/>
    <property type="evidence" value="ECO:0007669"/>
    <property type="project" value="UniProtKB-UniRule"/>
</dbReference>
<dbReference type="PANTHER" id="PTHR41299">
    <property type="entry name" value="THIAMINE PYROPHOSPHOKINASE"/>
    <property type="match status" value="1"/>
</dbReference>
<keyword evidence="3 7" id="KW-0418">Kinase</keyword>
<dbReference type="GO" id="GO:0004788">
    <property type="term" value="F:thiamine diphosphokinase activity"/>
    <property type="evidence" value="ECO:0007669"/>
    <property type="project" value="UniProtKB-UniRule"/>
</dbReference>
<dbReference type="RefSeq" id="WP_117117725.1">
    <property type="nucleotide sequence ID" value="NZ_BFBY01000002.1"/>
</dbReference>
<protein>
    <recommendedName>
        <fullName evidence="5">Thiamine diphosphokinase</fullName>
        <ecNumber evidence="5">2.7.6.2</ecNumber>
    </recommendedName>
</protein>
<dbReference type="PANTHER" id="PTHR41299:SF1">
    <property type="entry name" value="THIAMINE PYROPHOSPHOKINASE"/>
    <property type="match status" value="1"/>
</dbReference>
<dbReference type="NCBIfam" id="TIGR01378">
    <property type="entry name" value="thi_PPkinase"/>
    <property type="match status" value="1"/>
</dbReference>
<keyword evidence="2" id="KW-0547">Nucleotide-binding</keyword>
<accession>A0A2Z6TNQ8</accession>
<evidence type="ECO:0000256" key="4">
    <source>
        <dbReference type="ARBA" id="ARBA00022840"/>
    </source>
</evidence>
<dbReference type="InterPro" id="IPR053149">
    <property type="entry name" value="TPK"/>
</dbReference>
<dbReference type="EMBL" id="BFBY01000002">
    <property type="protein sequence ID" value="GBG04377.1"/>
    <property type="molecule type" value="Genomic_DNA"/>
</dbReference>
<dbReference type="InterPro" id="IPR007371">
    <property type="entry name" value="TPK_catalytic"/>
</dbReference>
<dbReference type="AlphaFoldDB" id="A0A2Z6TNQ8"/>
<evidence type="ECO:0000256" key="5">
    <source>
        <dbReference type="NCBIfam" id="TIGR01378"/>
    </source>
</evidence>
<feature type="domain" description="Thiamin pyrophosphokinase thiamin-binding" evidence="6">
    <location>
        <begin position="153"/>
        <end position="215"/>
    </location>
</feature>
<dbReference type="GO" id="GO:0005524">
    <property type="term" value="F:ATP binding"/>
    <property type="evidence" value="ECO:0007669"/>
    <property type="project" value="UniProtKB-KW"/>
</dbReference>
<dbReference type="GO" id="GO:0030975">
    <property type="term" value="F:thiamine binding"/>
    <property type="evidence" value="ECO:0007669"/>
    <property type="project" value="InterPro"/>
</dbReference>
<dbReference type="InterPro" id="IPR007373">
    <property type="entry name" value="Thiamin_PyroPKinase_B1-bd"/>
</dbReference>
<gene>
    <name evidence="7" type="primary">tpk</name>
    <name evidence="7" type="ORF">LrDSM24759_02910</name>
</gene>
<comment type="caution">
    <text evidence="7">The sequence shown here is derived from an EMBL/GenBank/DDBJ whole genome shotgun (WGS) entry which is preliminary data.</text>
</comment>
<evidence type="ECO:0000313" key="8">
    <source>
        <dbReference type="Proteomes" id="UP000257317"/>
    </source>
</evidence>
<dbReference type="Pfam" id="PF04263">
    <property type="entry name" value="TPK_catalytic"/>
    <property type="match status" value="1"/>
</dbReference>
<keyword evidence="8" id="KW-1185">Reference proteome</keyword>
<keyword evidence="1" id="KW-0808">Transferase</keyword>
<dbReference type="GO" id="GO:0016301">
    <property type="term" value="F:kinase activity"/>
    <property type="evidence" value="ECO:0007669"/>
    <property type="project" value="UniProtKB-KW"/>
</dbReference>
<dbReference type="Proteomes" id="UP000257317">
    <property type="component" value="Unassembled WGS sequence"/>
</dbReference>
<evidence type="ECO:0000256" key="2">
    <source>
        <dbReference type="ARBA" id="ARBA00022741"/>
    </source>
</evidence>
<dbReference type="GO" id="GO:0009229">
    <property type="term" value="P:thiamine diphosphate biosynthetic process"/>
    <property type="evidence" value="ECO:0007669"/>
    <property type="project" value="InterPro"/>
</dbReference>
<evidence type="ECO:0000256" key="1">
    <source>
        <dbReference type="ARBA" id="ARBA00022679"/>
    </source>
</evidence>
<dbReference type="InterPro" id="IPR006282">
    <property type="entry name" value="Thi_PPkinase"/>
</dbReference>
<proteinExistence type="predicted"/>
<evidence type="ECO:0000256" key="3">
    <source>
        <dbReference type="ARBA" id="ARBA00022777"/>
    </source>
</evidence>
<evidence type="ECO:0000313" key="7">
    <source>
        <dbReference type="EMBL" id="GBG04377.1"/>
    </source>
</evidence>
<dbReference type="Pfam" id="PF04265">
    <property type="entry name" value="TPK_B1_binding"/>
    <property type="match status" value="1"/>
</dbReference>
<name>A0A2Z6TNQ8_9LACO</name>
<keyword evidence="4" id="KW-0067">ATP-binding</keyword>
<dbReference type="SMART" id="SM00983">
    <property type="entry name" value="TPK_B1_binding"/>
    <property type="match status" value="1"/>
</dbReference>